<dbReference type="EMBL" id="JAUSSU010000007">
    <property type="protein sequence ID" value="MDQ0114356.1"/>
    <property type="molecule type" value="Genomic_DNA"/>
</dbReference>
<comment type="caution">
    <text evidence="1">The sequence shown here is derived from an EMBL/GenBank/DDBJ whole genome shotgun (WGS) entry which is preliminary data.</text>
</comment>
<keyword evidence="2" id="KW-1185">Reference proteome</keyword>
<dbReference type="Pfam" id="PF10109">
    <property type="entry name" value="Phage_TAC_7"/>
    <property type="match status" value="1"/>
</dbReference>
<protein>
    <recommendedName>
        <fullName evidence="3">Phage tail assembly protein</fullName>
    </recommendedName>
</protein>
<dbReference type="Proteomes" id="UP001229346">
    <property type="component" value="Unassembled WGS sequence"/>
</dbReference>
<dbReference type="RefSeq" id="WP_307205686.1">
    <property type="nucleotide sequence ID" value="NZ_JAUSSU010000007.1"/>
</dbReference>
<gene>
    <name evidence="1" type="ORF">J2T15_003811</name>
</gene>
<evidence type="ECO:0000313" key="2">
    <source>
        <dbReference type="Proteomes" id="UP001229346"/>
    </source>
</evidence>
<accession>A0ABT9U5K7</accession>
<evidence type="ECO:0008006" key="3">
    <source>
        <dbReference type="Google" id="ProtNLM"/>
    </source>
</evidence>
<reference evidence="1 2" key="1">
    <citation type="submission" date="2023-07" db="EMBL/GenBank/DDBJ databases">
        <title>Sorghum-associated microbial communities from plants grown in Nebraska, USA.</title>
        <authorList>
            <person name="Schachtman D."/>
        </authorList>
    </citation>
    <scope>NUCLEOTIDE SEQUENCE [LARGE SCALE GENOMIC DNA]</scope>
    <source>
        <strain evidence="1 2">CC482</strain>
    </source>
</reference>
<evidence type="ECO:0000313" key="1">
    <source>
        <dbReference type="EMBL" id="MDQ0114356.1"/>
    </source>
</evidence>
<sequence>MEKYILSKPISDEGEEIVELNLDFDDLSANDILAAERQFNTEMAKNKDFAPVKEFAKSYLAIIVAKAAGQPLEVIYKLKANDFSKVTMLAQNFLLG</sequence>
<dbReference type="InterPro" id="IPR019289">
    <property type="entry name" value="Phage_tail_E/E"/>
</dbReference>
<organism evidence="1 2">
    <name type="scientific">Paenibacillus harenae</name>
    <dbReference type="NCBI Taxonomy" id="306543"/>
    <lineage>
        <taxon>Bacteria</taxon>
        <taxon>Bacillati</taxon>
        <taxon>Bacillota</taxon>
        <taxon>Bacilli</taxon>
        <taxon>Bacillales</taxon>
        <taxon>Paenibacillaceae</taxon>
        <taxon>Paenibacillus</taxon>
    </lineage>
</organism>
<proteinExistence type="predicted"/>
<name>A0ABT9U5K7_PAEHA</name>